<feature type="compositionally biased region" description="Basic and acidic residues" evidence="1">
    <location>
        <begin position="1391"/>
        <end position="1410"/>
    </location>
</feature>
<dbReference type="PANTHER" id="PTHR42851:SF4">
    <property type="entry name" value="PWWP DOMAIN-CONTAINING PROTEIN"/>
    <property type="match status" value="1"/>
</dbReference>
<organism evidence="3 4">
    <name type="scientific">Canna indica</name>
    <name type="common">Indian-shot</name>
    <dbReference type="NCBI Taxonomy" id="4628"/>
    <lineage>
        <taxon>Eukaryota</taxon>
        <taxon>Viridiplantae</taxon>
        <taxon>Streptophyta</taxon>
        <taxon>Embryophyta</taxon>
        <taxon>Tracheophyta</taxon>
        <taxon>Spermatophyta</taxon>
        <taxon>Magnoliopsida</taxon>
        <taxon>Liliopsida</taxon>
        <taxon>Zingiberales</taxon>
        <taxon>Cannaceae</taxon>
        <taxon>Canna</taxon>
    </lineage>
</organism>
<evidence type="ECO:0000259" key="2">
    <source>
        <dbReference type="PROSITE" id="PS50812"/>
    </source>
</evidence>
<dbReference type="Pfam" id="PF00855">
    <property type="entry name" value="PWWP"/>
    <property type="match status" value="1"/>
</dbReference>
<keyword evidence="4" id="KW-1185">Reference proteome</keyword>
<dbReference type="InterPro" id="IPR000313">
    <property type="entry name" value="PWWP_dom"/>
</dbReference>
<evidence type="ECO:0000313" key="3">
    <source>
        <dbReference type="EMBL" id="WOL06325.1"/>
    </source>
</evidence>
<reference evidence="3 4" key="1">
    <citation type="submission" date="2023-10" db="EMBL/GenBank/DDBJ databases">
        <title>Chromosome-scale genome assembly provides insights into flower coloration mechanisms of Canna indica.</title>
        <authorList>
            <person name="Li C."/>
        </authorList>
    </citation>
    <scope>NUCLEOTIDE SEQUENCE [LARGE SCALE GENOMIC DNA]</scope>
    <source>
        <tissue evidence="3">Flower</tissue>
    </source>
</reference>
<accession>A0AAQ3KD39</accession>
<gene>
    <name evidence="3" type="ORF">Cni_G15057</name>
</gene>
<feature type="compositionally biased region" description="Basic and acidic residues" evidence="1">
    <location>
        <begin position="179"/>
        <end position="188"/>
    </location>
</feature>
<evidence type="ECO:0000256" key="1">
    <source>
        <dbReference type="SAM" id="MobiDB-lite"/>
    </source>
</evidence>
<name>A0AAQ3KD39_9LILI</name>
<feature type="region of interest" description="Disordered" evidence="1">
    <location>
        <begin position="1389"/>
        <end position="1425"/>
    </location>
</feature>
<proteinExistence type="predicted"/>
<dbReference type="InterPro" id="IPR053063">
    <property type="entry name" value="PWWP_domain_containing_PDP"/>
</dbReference>
<feature type="region of interest" description="Disordered" evidence="1">
    <location>
        <begin position="1161"/>
        <end position="1242"/>
    </location>
</feature>
<dbReference type="SUPFAM" id="SSF63748">
    <property type="entry name" value="Tudor/PWWP/MBT"/>
    <property type="match status" value="1"/>
</dbReference>
<dbReference type="EMBL" id="CP136893">
    <property type="protein sequence ID" value="WOL06325.1"/>
    <property type="molecule type" value="Genomic_DNA"/>
</dbReference>
<feature type="compositionally biased region" description="Polar residues" evidence="1">
    <location>
        <begin position="1222"/>
        <end position="1236"/>
    </location>
</feature>
<evidence type="ECO:0000313" key="4">
    <source>
        <dbReference type="Proteomes" id="UP001327560"/>
    </source>
</evidence>
<feature type="region of interest" description="Disordered" evidence="1">
    <location>
        <begin position="1"/>
        <end position="43"/>
    </location>
</feature>
<dbReference type="PANTHER" id="PTHR42851">
    <property type="entry name" value="ALDOLASE-RELATED"/>
    <property type="match status" value="1"/>
</dbReference>
<feature type="domain" description="PWWP" evidence="2">
    <location>
        <begin position="969"/>
        <end position="1018"/>
    </location>
</feature>
<feature type="region of interest" description="Disordered" evidence="1">
    <location>
        <begin position="1438"/>
        <end position="1463"/>
    </location>
</feature>
<dbReference type="PROSITE" id="PS50812">
    <property type="entry name" value="PWWP"/>
    <property type="match status" value="1"/>
</dbReference>
<protein>
    <recommendedName>
        <fullName evidence="2">PWWP domain-containing protein</fullName>
    </recommendedName>
</protein>
<dbReference type="Proteomes" id="UP001327560">
    <property type="component" value="Chromosome 4"/>
</dbReference>
<feature type="compositionally biased region" description="Polar residues" evidence="1">
    <location>
        <begin position="1165"/>
        <end position="1202"/>
    </location>
</feature>
<sequence>MASRPELEQTRGLDLNAGQLDHESTEACEELASDPGRDGSGGAECLVVSEIDDSNVCPAEAASGVDPDAVVDVEKEVSVGDAEGPTVANISGGTEVMHRHVSSSGATEIRESLELPQEMQNGVDDEGRKSCMIDGREVDQKPESSLVETGSTAVVDVKVTVPEEVETMLDGVKPAEFGKNNHEGKPVDEESSSVEKANIDTIIMPGNLVKDKNLMTQDEASQSLVAADESRALRDTQMNAIETAKTMVAVGLVEVKGAEANFTDTEANNVGGEKDTVLESESRGEILEEDLFHKEKEESSVIGSIGCDKLDCPRDKLHVLDSASSETEHGSSCTHKSEISEAVVECAAVNAATVTTAADMDVVERSVDSLNPVAMQVEVLEIHNQTEVNVDGQLQPGEDAAVSPFCETEKKACHNKKLEAGIVDTGCSSGRESYANLSGMEPEKLEGLADQVDVQVETMKIQEKSEPTGEYISCQENASQVVNQNSVDEHLEITKVKAVLGANALDEDCMMGTAEADPPAPLVRVEGENLREVPHQGAAQVEVVGFSSKIKPSGHCLSIAENSSLANEMASHAIDDEHLNAGVHVPGDTDQNEACISKSHVLSGKIENVVVNNRDMEPQELDGEPEACKSKNSGHQKVLQVVDPQVVDGTANNQVNIDQRDSGTTDLIVEVNIRNKDSSTEYLLHASDMITTESDAVTDTQDEKEESEDIHLFQRVTSTETEIYDLELGGQNENTDHKEYTVTAHDDSVSNLPAAVSETSVAQLVGDDKNENKDAAFPSSGLNLDKCSTDGGSVADSLNLSVEISMHKTSESCGVENVVYSGIESADNLINKDHEIESQTASSLADNKDCANVIIENASPDRDQNMLAEFNVLMEDESPTTEFYQNAKLDKISVENQKNVLLGGNIVSVDSDAGKNDGQCMMVDEQETMEDADKQTVKYVTGRLVNSVKDMDQGDCYSFPSKDEDGFSTSDLVWGKVKSHPWWPGQIFDASDASGLALKYRKKDNFLVAYFGDKTFAWCDESQLKHFEMCFSEMETQNNSDVFTGAVNDALDEVSRRIALGMTCFCFPKATTANISYQKVENAGIREGTNGYILDRCSMLSYFEPGRLIEYVKALAKFPDSETDRLSLVIANAQLKAFYKSKGYSELPSFQIDGGISDSDAEIPYSNSESTGEGTIEQSSPTFSDSISAKQKSRGFSKQNNVLEDGRKRKSMSELMEIEDSQFVNGGKTKSGTNPDFDSLSVSSSKKHKVIDYDSSDSGKGKKKRLDSLGDMDIKLPLPTFTSSFKVGECIRRVANQLTGSSSNLKLHNEPSLKKVSKDDSIFDVFVSDGFNHNVQSQSIELNLEVCSSTDEMLSQLYLIAKDPMKGHCDLSTINSFFTEFRNCCISNSDNENKHPEKAGGKRDKKRKVEAQPFLSDTTEPDHMQDSYWSDLISHNSPAKAKVESHTRSQRKKRKSSGQTSNLTLVPIMQGPERLQVGMSTPNMKQALSTDRSVISVEEKMVDECTPTALILNFNGSKPLPSETDLIRIFGRYGPLKEALTEVQPKNNRVKVVFKRRADAETAFSSAGKYSIFGPSLLSYRLRYLPSTPDSSPDTNQPDKMDALREESSNLDIPVNLHSSISNVSPDTNLQGKSEIALTDTNIIHLSAPNAGGDANLPENMDAVLTENINTDIPGGLQYHSSVSGVSLDTDLQKQSGAVVLTDSCNTGIPVDLQPSTSNASIDTDQKNKSDTVLIENDNMDIPSCHHDPSASDASLDTNLQIQDDAVLIETSVTNHPSNIHPPMSDTTLDTNLHQENETILTENNNMDIPSCHHDPSASDVSLDTNLQNQDDAILIETSITNHPSNIHPPMSDTTLDTNLHQKNETILTENDNMDIPSYLHPTPSDAFIDTNLHNQSDAILVDASITNLPSSLHPPTSDTCPDKNLHEKVSDNNDAVLTENSISNTNRQLYSSISDASILNLHGRGDAVMVEGINTDLPGNLHSSMPNASPEANLECASDEVLMESSNTDIPSSIHVETLSTVSALDASQDSKPTDKTDAELVESNNMDISAQAEEEVILDTMQVVNEELVASVAKVDGQAG</sequence>
<dbReference type="SMART" id="SM00293">
    <property type="entry name" value="PWWP"/>
    <property type="match status" value="1"/>
</dbReference>
<dbReference type="Gene3D" id="2.30.30.140">
    <property type="match status" value="1"/>
</dbReference>
<feature type="compositionally biased region" description="Basic and acidic residues" evidence="1">
    <location>
        <begin position="1"/>
        <end position="11"/>
    </location>
</feature>
<dbReference type="CDD" id="cd05162">
    <property type="entry name" value="PWWP"/>
    <property type="match status" value="1"/>
</dbReference>
<feature type="region of interest" description="Disordered" evidence="1">
    <location>
        <begin position="174"/>
        <end position="194"/>
    </location>
</feature>